<dbReference type="InterPro" id="IPR028082">
    <property type="entry name" value="Peripla_BP_I"/>
</dbReference>
<dbReference type="Proteomes" id="UP001297370">
    <property type="component" value="Unassembled WGS sequence"/>
</dbReference>
<reference evidence="5" key="1">
    <citation type="submission" date="2021-10" db="EMBL/GenBank/DDBJ databases">
        <title>Collection of gut derived symbiotic bacterial strains cultured from healthy donors.</title>
        <authorList>
            <person name="Lin H."/>
            <person name="Littmann E."/>
            <person name="Claire K."/>
            <person name="Pamer E."/>
        </authorList>
    </citation>
    <scope>NUCLEOTIDE SEQUENCE</scope>
    <source>
        <strain evidence="5">MSK.23.18</strain>
    </source>
</reference>
<dbReference type="PANTHER" id="PTHR30146">
    <property type="entry name" value="LACI-RELATED TRANSCRIPTIONAL REPRESSOR"/>
    <property type="match status" value="1"/>
</dbReference>
<evidence type="ECO:0000313" key="8">
    <source>
        <dbReference type="Proteomes" id="UP001076974"/>
    </source>
</evidence>
<evidence type="ECO:0000256" key="3">
    <source>
        <dbReference type="ARBA" id="ARBA00023163"/>
    </source>
</evidence>
<dbReference type="Pfam" id="PF13377">
    <property type="entry name" value="Peripla_BP_3"/>
    <property type="match status" value="1"/>
</dbReference>
<dbReference type="GO" id="GO:0000976">
    <property type="term" value="F:transcription cis-regulatory region binding"/>
    <property type="evidence" value="ECO:0007669"/>
    <property type="project" value="TreeGrafter"/>
</dbReference>
<dbReference type="EMBL" id="JAPZEG010000013">
    <property type="protein sequence ID" value="MDE1204210.1"/>
    <property type="molecule type" value="Genomic_DNA"/>
</dbReference>
<reference evidence="6" key="2">
    <citation type="submission" date="2022-11" db="EMBL/GenBank/DDBJ databases">
        <title>Temperate bacteriophages infecting mucin-degrading bacterium Ruminococcus gnavus from the human gut.</title>
        <authorList>
            <person name="Buttimer C."/>
        </authorList>
    </citation>
    <scope>NUCLEOTIDE SEQUENCE</scope>
    <source>
        <strain evidence="6">CCUG 52279</strain>
    </source>
</reference>
<gene>
    <name evidence="5" type="ORF">LIQ08_17185</name>
    <name evidence="7" type="ORF">O4N78_11675</name>
    <name evidence="6" type="ORF">OZZ16_08225</name>
</gene>
<evidence type="ECO:0000313" key="6">
    <source>
        <dbReference type="EMBL" id="MCZ0689900.1"/>
    </source>
</evidence>
<evidence type="ECO:0000259" key="4">
    <source>
        <dbReference type="Pfam" id="PF13377"/>
    </source>
</evidence>
<comment type="caution">
    <text evidence="6">The sequence shown here is derived from an EMBL/GenBank/DDBJ whole genome shotgun (WGS) entry which is preliminary data.</text>
</comment>
<name>A0AAJ1GCW0_MEDGN</name>
<dbReference type="Gene3D" id="1.10.260.40">
    <property type="entry name" value="lambda repressor-like DNA-binding domains"/>
    <property type="match status" value="1"/>
</dbReference>
<protein>
    <submittedName>
        <fullName evidence="6">Substrate-binding domain-containing protein</fullName>
    </submittedName>
</protein>
<dbReference type="RefSeq" id="WP_173867697.1">
    <property type="nucleotide sequence ID" value="NZ_BAABXJ010000001.1"/>
</dbReference>
<evidence type="ECO:0000313" key="7">
    <source>
        <dbReference type="EMBL" id="MDE1204210.1"/>
    </source>
</evidence>
<keyword evidence="1" id="KW-0805">Transcription regulation</keyword>
<evidence type="ECO:0000256" key="2">
    <source>
        <dbReference type="ARBA" id="ARBA00023125"/>
    </source>
</evidence>
<dbReference type="SUPFAM" id="SSF53822">
    <property type="entry name" value="Periplasmic binding protein-like I"/>
    <property type="match status" value="1"/>
</dbReference>
<feature type="domain" description="Transcriptional regulator LacI/GalR-like sensor" evidence="4">
    <location>
        <begin position="184"/>
        <end position="350"/>
    </location>
</feature>
<evidence type="ECO:0000313" key="5">
    <source>
        <dbReference type="EMBL" id="MCB5620864.1"/>
    </source>
</evidence>
<organism evidence="6 8">
    <name type="scientific">Mediterraneibacter gnavus</name>
    <name type="common">Ruminococcus gnavus</name>
    <dbReference type="NCBI Taxonomy" id="33038"/>
    <lineage>
        <taxon>Bacteria</taxon>
        <taxon>Bacillati</taxon>
        <taxon>Bacillota</taxon>
        <taxon>Clostridia</taxon>
        <taxon>Lachnospirales</taxon>
        <taxon>Lachnospiraceae</taxon>
        <taxon>Mediterraneibacter</taxon>
    </lineage>
</organism>
<dbReference type="Gene3D" id="3.40.50.2300">
    <property type="match status" value="2"/>
</dbReference>
<sequence>MKCTIKQLSEELQLSRNTVAKALKNSDEVSLKTKQLVVKKAQELNYKNIDEELLSSINARSVDEPATLNNGSIMFLTRTYAPDSEFWTTVLTGIESILSSANYHLVIGIMSENDLNNLEFPSALKDPSIKGIIIVEICDEAVCDALTKYNLPIVSVDLPRNDTMSLENIDVITMENKKNIYRIVDHLIENGAKRFSFIGDLFSKNVGRGFEERYEALCEALANNHLELDSRCSLLHETSDAFRDFQFVVKKIQDMPSLPDVFICGNDWTAIQLMYALQFLGYQIPKDVSVVGFDDIPASERIIPALTTIHTPKKYLGIAAARQMLERIQFPHSPRVYSEYKTELIIRDSTK</sequence>
<evidence type="ECO:0000256" key="1">
    <source>
        <dbReference type="ARBA" id="ARBA00023015"/>
    </source>
</evidence>
<dbReference type="InterPro" id="IPR010982">
    <property type="entry name" value="Lambda_DNA-bd_dom_sf"/>
</dbReference>
<dbReference type="PANTHER" id="PTHR30146:SF109">
    <property type="entry name" value="HTH-TYPE TRANSCRIPTIONAL REGULATOR GALS"/>
    <property type="match status" value="1"/>
</dbReference>
<dbReference type="Proteomes" id="UP001149331">
    <property type="component" value="Unassembled WGS sequence"/>
</dbReference>
<reference evidence="7" key="3">
    <citation type="submission" date="2022-12" db="EMBL/GenBank/DDBJ databases">
        <title>Genome of R. gnavus strain RSHDN_120.</title>
        <authorList>
            <person name="Abdugheni R."/>
        </authorList>
    </citation>
    <scope>NUCLEOTIDE SEQUENCE</scope>
    <source>
        <strain evidence="7">RSHDN_120</strain>
    </source>
</reference>
<dbReference type="SUPFAM" id="SSF47413">
    <property type="entry name" value="lambda repressor-like DNA-binding domains"/>
    <property type="match status" value="1"/>
</dbReference>
<keyword evidence="3" id="KW-0804">Transcription</keyword>
<keyword evidence="2" id="KW-0238">DNA-binding</keyword>
<dbReference type="EMBL" id="JAJBOM010000038">
    <property type="protein sequence ID" value="MCB5620864.1"/>
    <property type="molecule type" value="Genomic_DNA"/>
</dbReference>
<dbReference type="GO" id="GO:0003700">
    <property type="term" value="F:DNA-binding transcription factor activity"/>
    <property type="evidence" value="ECO:0007669"/>
    <property type="project" value="TreeGrafter"/>
</dbReference>
<proteinExistence type="predicted"/>
<accession>A0AAJ1GCW0</accession>
<dbReference type="AlphaFoldDB" id="A0AAJ1GCW0"/>
<dbReference type="Proteomes" id="UP001076974">
    <property type="component" value="Unassembled WGS sequence"/>
</dbReference>
<dbReference type="InterPro" id="IPR046335">
    <property type="entry name" value="LacI/GalR-like_sensor"/>
</dbReference>
<dbReference type="EMBL" id="JAPRBD010000007">
    <property type="protein sequence ID" value="MCZ0689900.1"/>
    <property type="molecule type" value="Genomic_DNA"/>
</dbReference>